<keyword evidence="6 12" id="KW-0472">Membrane</keyword>
<sequence>SNIFGLYNISCEASLLSVSERLVVSGAPKAVSARVGDDVTLGCSVDSHVPPEKMEKVVWKRPDQDVIVLLYKGGEVLHDSSHERYRGRAEFFPAEIHKGNFSLRLKEVRTEDEGDFMCEVHTSLLRMKTDLQGSSDGCLVSPEMRSLLLVFISLYVVVGSEGIYSLHGLLNTEASSRSNLILSTLSVPGLHVKGPSGPLQVQLGDSVLLPCSVRTPVPLEELEVEWRRSDSETLVLLFQDGEERGEEPEFRNRAHFFTEEISRGNFSLFLTDVTPADAGMYRCSVHTDTEYGDATALIQHVGEEHQRVSHQSPVGQHHCTSAGSGYVACCCVVCGDVVEILSWYFLPTEMFHVSVPAVLLCLLALAVTVGLSFPVGTSLWKEPPVPSRTDNDQEENHSAVDGNAGKEMMRTETKGFHLLKLSFIVISATHVLDVLT</sequence>
<feature type="domain" description="Ig-like" evidence="13">
    <location>
        <begin position="20"/>
        <end position="132"/>
    </location>
</feature>
<keyword evidence="3 12" id="KW-0812">Transmembrane</keyword>
<dbReference type="InterPro" id="IPR013783">
    <property type="entry name" value="Ig-like_fold"/>
</dbReference>
<dbReference type="InterPro" id="IPR007110">
    <property type="entry name" value="Ig-like_dom"/>
</dbReference>
<dbReference type="Proteomes" id="UP000694580">
    <property type="component" value="Chromosome 16"/>
</dbReference>
<dbReference type="PROSITE" id="PS50835">
    <property type="entry name" value="IG_LIKE"/>
    <property type="match status" value="2"/>
</dbReference>
<reference evidence="14" key="3">
    <citation type="submission" date="2025-09" db="UniProtKB">
        <authorList>
            <consortium name="Ensembl"/>
        </authorList>
    </citation>
    <scope>IDENTIFICATION</scope>
</reference>
<feature type="compositionally biased region" description="Basic and acidic residues" evidence="11">
    <location>
        <begin position="389"/>
        <end position="398"/>
    </location>
</feature>
<feature type="region of interest" description="Disordered" evidence="11">
    <location>
        <begin position="382"/>
        <end position="401"/>
    </location>
</feature>
<keyword evidence="9" id="KW-0325">Glycoprotein</keyword>
<keyword evidence="4" id="KW-0732">Signal</keyword>
<evidence type="ECO:0000313" key="15">
    <source>
        <dbReference type="Proteomes" id="UP000694580"/>
    </source>
</evidence>
<dbReference type="GO" id="GO:0007166">
    <property type="term" value="P:cell surface receptor signaling pathway"/>
    <property type="evidence" value="ECO:0007669"/>
    <property type="project" value="TreeGrafter"/>
</dbReference>
<evidence type="ECO:0000256" key="2">
    <source>
        <dbReference type="ARBA" id="ARBA00022475"/>
    </source>
</evidence>
<proteinExistence type="predicted"/>
<feature type="transmembrane region" description="Helical" evidence="12">
    <location>
        <begin position="353"/>
        <end position="373"/>
    </location>
</feature>
<evidence type="ECO:0000256" key="4">
    <source>
        <dbReference type="ARBA" id="ARBA00022729"/>
    </source>
</evidence>
<dbReference type="InterPro" id="IPR051713">
    <property type="entry name" value="T-cell_Activation_Regulation"/>
</dbReference>
<dbReference type="SUPFAM" id="SSF48726">
    <property type="entry name" value="Immunoglobulin"/>
    <property type="match status" value="2"/>
</dbReference>
<dbReference type="Pfam" id="PF07686">
    <property type="entry name" value="V-set"/>
    <property type="match status" value="2"/>
</dbReference>
<dbReference type="InterPro" id="IPR003598">
    <property type="entry name" value="Ig_sub2"/>
</dbReference>
<keyword evidence="5 12" id="KW-1133">Transmembrane helix</keyword>
<dbReference type="Gene3D" id="2.60.40.10">
    <property type="entry name" value="Immunoglobulins"/>
    <property type="match status" value="2"/>
</dbReference>
<evidence type="ECO:0000256" key="1">
    <source>
        <dbReference type="ARBA" id="ARBA00004251"/>
    </source>
</evidence>
<dbReference type="GO" id="GO:0071222">
    <property type="term" value="P:cellular response to lipopolysaccharide"/>
    <property type="evidence" value="ECO:0007669"/>
    <property type="project" value="TreeGrafter"/>
</dbReference>
<dbReference type="SMART" id="SM00408">
    <property type="entry name" value="IGc2"/>
    <property type="match status" value="2"/>
</dbReference>
<evidence type="ECO:0000256" key="3">
    <source>
        <dbReference type="ARBA" id="ARBA00022692"/>
    </source>
</evidence>
<keyword evidence="8" id="KW-0675">Receptor</keyword>
<evidence type="ECO:0000256" key="9">
    <source>
        <dbReference type="ARBA" id="ARBA00023180"/>
    </source>
</evidence>
<comment type="subcellular location">
    <subcellularLocation>
        <location evidence="1">Cell membrane</location>
        <topology evidence="1">Single-pass type I membrane protein</topology>
    </subcellularLocation>
</comment>
<keyword evidence="2" id="KW-1003">Cell membrane</keyword>
<dbReference type="GO" id="GO:0042102">
    <property type="term" value="P:positive regulation of T cell proliferation"/>
    <property type="evidence" value="ECO:0007669"/>
    <property type="project" value="TreeGrafter"/>
</dbReference>
<dbReference type="SMART" id="SM00409">
    <property type="entry name" value="IG"/>
    <property type="match status" value="2"/>
</dbReference>
<evidence type="ECO:0000256" key="8">
    <source>
        <dbReference type="ARBA" id="ARBA00023170"/>
    </source>
</evidence>
<keyword evidence="15" id="KW-1185">Reference proteome</keyword>
<evidence type="ECO:0000256" key="7">
    <source>
        <dbReference type="ARBA" id="ARBA00023157"/>
    </source>
</evidence>
<evidence type="ECO:0000256" key="6">
    <source>
        <dbReference type="ARBA" id="ARBA00023136"/>
    </source>
</evidence>
<dbReference type="GeneTree" id="ENSGT01120000271914"/>
<dbReference type="InterPro" id="IPR036179">
    <property type="entry name" value="Ig-like_dom_sf"/>
</dbReference>
<protein>
    <recommendedName>
        <fullName evidence="13">Ig-like domain-containing protein</fullName>
    </recommendedName>
</protein>
<dbReference type="GO" id="GO:0031295">
    <property type="term" value="P:T cell costimulation"/>
    <property type="evidence" value="ECO:0007669"/>
    <property type="project" value="TreeGrafter"/>
</dbReference>
<reference evidence="14 15" key="1">
    <citation type="submission" date="2020-06" db="EMBL/GenBank/DDBJ databases">
        <authorList>
            <consortium name="Wellcome Sanger Institute Data Sharing"/>
        </authorList>
    </citation>
    <scope>NUCLEOTIDE SEQUENCE [LARGE SCALE GENOMIC DNA]</scope>
</reference>
<dbReference type="GO" id="GO:0006955">
    <property type="term" value="P:immune response"/>
    <property type="evidence" value="ECO:0007669"/>
    <property type="project" value="TreeGrafter"/>
</dbReference>
<reference evidence="14" key="2">
    <citation type="submission" date="2025-08" db="UniProtKB">
        <authorList>
            <consortium name="Ensembl"/>
        </authorList>
    </citation>
    <scope>IDENTIFICATION</scope>
</reference>
<feature type="domain" description="Ig-like" evidence="13">
    <location>
        <begin position="188"/>
        <end position="299"/>
    </location>
</feature>
<dbReference type="FunFam" id="2.60.40.10:FF:000142">
    <property type="entry name" value="V-set domain-containing T-cell activation inhibitor 1"/>
    <property type="match status" value="2"/>
</dbReference>
<dbReference type="GO" id="GO:0009897">
    <property type="term" value="C:external side of plasma membrane"/>
    <property type="evidence" value="ECO:0007669"/>
    <property type="project" value="TreeGrafter"/>
</dbReference>
<dbReference type="InterPro" id="IPR003599">
    <property type="entry name" value="Ig_sub"/>
</dbReference>
<evidence type="ECO:0000313" key="14">
    <source>
        <dbReference type="Ensembl" id="ENSDCDP00010044542.1"/>
    </source>
</evidence>
<organism evidence="14 15">
    <name type="scientific">Denticeps clupeoides</name>
    <name type="common">denticle herring</name>
    <dbReference type="NCBI Taxonomy" id="299321"/>
    <lineage>
        <taxon>Eukaryota</taxon>
        <taxon>Metazoa</taxon>
        <taxon>Chordata</taxon>
        <taxon>Craniata</taxon>
        <taxon>Vertebrata</taxon>
        <taxon>Euteleostomi</taxon>
        <taxon>Actinopterygii</taxon>
        <taxon>Neopterygii</taxon>
        <taxon>Teleostei</taxon>
        <taxon>Clupei</taxon>
        <taxon>Clupeiformes</taxon>
        <taxon>Denticipitoidei</taxon>
        <taxon>Denticipitidae</taxon>
        <taxon>Denticeps</taxon>
    </lineage>
</organism>
<keyword evidence="7" id="KW-1015">Disulfide bond</keyword>
<dbReference type="PANTHER" id="PTHR25466:SF14">
    <property type="entry name" value="BUTYROPHILIN SUBFAMILY 2 MEMBER A2-LIKE-RELATED"/>
    <property type="match status" value="1"/>
</dbReference>
<evidence type="ECO:0000259" key="13">
    <source>
        <dbReference type="PROSITE" id="PS50835"/>
    </source>
</evidence>
<evidence type="ECO:0000256" key="11">
    <source>
        <dbReference type="SAM" id="MobiDB-lite"/>
    </source>
</evidence>
<accession>A0AAY4DG71</accession>
<dbReference type="PANTHER" id="PTHR25466">
    <property type="entry name" value="T-LYMPHOCYTE ACTIVATION ANTIGEN"/>
    <property type="match status" value="1"/>
</dbReference>
<name>A0AAY4DG71_9TELE</name>
<dbReference type="Ensembl" id="ENSDCDT00010054646.1">
    <property type="protein sequence ID" value="ENSDCDP00010044542.1"/>
    <property type="gene ID" value="ENSDCDG00010027554.1"/>
</dbReference>
<evidence type="ECO:0000256" key="10">
    <source>
        <dbReference type="ARBA" id="ARBA00023319"/>
    </source>
</evidence>
<evidence type="ECO:0000256" key="12">
    <source>
        <dbReference type="SAM" id="Phobius"/>
    </source>
</evidence>
<dbReference type="InterPro" id="IPR013106">
    <property type="entry name" value="Ig_V-set"/>
</dbReference>
<dbReference type="SMART" id="SM00406">
    <property type="entry name" value="IGv"/>
    <property type="match status" value="2"/>
</dbReference>
<dbReference type="AlphaFoldDB" id="A0AAY4DG71"/>
<keyword evidence="10" id="KW-0393">Immunoglobulin domain</keyword>
<evidence type="ECO:0000256" key="5">
    <source>
        <dbReference type="ARBA" id="ARBA00022989"/>
    </source>
</evidence>
<dbReference type="GO" id="GO:0042130">
    <property type="term" value="P:negative regulation of T cell proliferation"/>
    <property type="evidence" value="ECO:0007669"/>
    <property type="project" value="TreeGrafter"/>
</dbReference>